<dbReference type="EMBL" id="BAABBQ010000001">
    <property type="protein sequence ID" value="GAA4013572.1"/>
    <property type="molecule type" value="Genomic_DNA"/>
</dbReference>
<protein>
    <submittedName>
        <fullName evidence="1">Uncharacterized protein</fullName>
    </submittedName>
</protein>
<proteinExistence type="predicted"/>
<reference evidence="2" key="1">
    <citation type="journal article" date="2019" name="Int. J. Syst. Evol. Microbiol.">
        <title>The Global Catalogue of Microorganisms (GCM) 10K type strain sequencing project: providing services to taxonomists for standard genome sequencing and annotation.</title>
        <authorList>
            <consortium name="The Broad Institute Genomics Platform"/>
            <consortium name="The Broad Institute Genome Sequencing Center for Infectious Disease"/>
            <person name="Wu L."/>
            <person name="Ma J."/>
        </authorList>
    </citation>
    <scope>NUCLEOTIDE SEQUENCE [LARGE SCALE GENOMIC DNA]</scope>
    <source>
        <strain evidence="2">JCM 17563</strain>
    </source>
</reference>
<name>A0ABP7SM00_9SPHN</name>
<keyword evidence="2" id="KW-1185">Reference proteome</keyword>
<evidence type="ECO:0000313" key="2">
    <source>
        <dbReference type="Proteomes" id="UP001500235"/>
    </source>
</evidence>
<gene>
    <name evidence="1" type="ORF">GCM10022280_09830</name>
</gene>
<comment type="caution">
    <text evidence="1">The sequence shown here is derived from an EMBL/GenBank/DDBJ whole genome shotgun (WGS) entry which is preliminary data.</text>
</comment>
<organism evidence="1 2">
    <name type="scientific">Sphingomonas swuensis</name>
    <dbReference type="NCBI Taxonomy" id="977800"/>
    <lineage>
        <taxon>Bacteria</taxon>
        <taxon>Pseudomonadati</taxon>
        <taxon>Pseudomonadota</taxon>
        <taxon>Alphaproteobacteria</taxon>
        <taxon>Sphingomonadales</taxon>
        <taxon>Sphingomonadaceae</taxon>
        <taxon>Sphingomonas</taxon>
    </lineage>
</organism>
<dbReference type="Proteomes" id="UP001500235">
    <property type="component" value="Unassembled WGS sequence"/>
</dbReference>
<sequence>MAVAFFNRAARAGDVIAFIMPASVRKASIENRLDNAFHRICEVPVPENAFLFRYEPFHVPAVFQIWERRPYKRELQRTETTHPDFKFTKPELADFAIQRVGANAGRVHHDLNMSPSSHYFIKGEVETIMKQLDFASVVGNVAGNPSLAKSEIVRLYREYKDGSTTD</sequence>
<accession>A0ABP7SM00</accession>
<evidence type="ECO:0000313" key="1">
    <source>
        <dbReference type="EMBL" id="GAA4013572.1"/>
    </source>
</evidence>